<sequence>MSCGSKIKTTSMNGRHEIETNGVAHRMENHTAYVTSKEFSIAYVKQFKSPSEAGVSVPNTASFFR</sequence>
<accession>A0A914KSW4</accession>
<keyword evidence="2" id="KW-1185">Reference proteome</keyword>
<evidence type="ECO:0000256" key="1">
    <source>
        <dbReference type="SAM" id="MobiDB-lite"/>
    </source>
</evidence>
<feature type="region of interest" description="Disordered" evidence="1">
    <location>
        <begin position="1"/>
        <end position="23"/>
    </location>
</feature>
<feature type="compositionally biased region" description="Basic and acidic residues" evidence="1">
    <location>
        <begin position="14"/>
        <end position="23"/>
    </location>
</feature>
<organism evidence="2 3">
    <name type="scientific">Meloidogyne incognita</name>
    <name type="common">Southern root-knot nematode worm</name>
    <name type="synonym">Oxyuris incognita</name>
    <dbReference type="NCBI Taxonomy" id="6306"/>
    <lineage>
        <taxon>Eukaryota</taxon>
        <taxon>Metazoa</taxon>
        <taxon>Ecdysozoa</taxon>
        <taxon>Nematoda</taxon>
        <taxon>Chromadorea</taxon>
        <taxon>Rhabditida</taxon>
        <taxon>Tylenchina</taxon>
        <taxon>Tylenchomorpha</taxon>
        <taxon>Tylenchoidea</taxon>
        <taxon>Meloidogynidae</taxon>
        <taxon>Meloidogyninae</taxon>
        <taxon>Meloidogyne</taxon>
        <taxon>Meloidogyne incognita group</taxon>
    </lineage>
</organism>
<dbReference type="WBParaSite" id="Minc3s00103g04648">
    <property type="protein sequence ID" value="Minc3s00103g04648"/>
    <property type="gene ID" value="Minc3s00103g04648"/>
</dbReference>
<dbReference type="AlphaFoldDB" id="A0A914KSW4"/>
<proteinExistence type="predicted"/>
<reference evidence="3" key="1">
    <citation type="submission" date="2022-11" db="UniProtKB">
        <authorList>
            <consortium name="WormBaseParasite"/>
        </authorList>
    </citation>
    <scope>IDENTIFICATION</scope>
</reference>
<evidence type="ECO:0000313" key="2">
    <source>
        <dbReference type="Proteomes" id="UP000887563"/>
    </source>
</evidence>
<protein>
    <submittedName>
        <fullName evidence="3">Uncharacterized protein</fullName>
    </submittedName>
</protein>
<name>A0A914KSW4_MELIC</name>
<evidence type="ECO:0000313" key="3">
    <source>
        <dbReference type="WBParaSite" id="Minc3s00103g04648"/>
    </source>
</evidence>
<dbReference type="Proteomes" id="UP000887563">
    <property type="component" value="Unplaced"/>
</dbReference>